<feature type="binding site" evidence="7">
    <location>
        <position position="478"/>
    </location>
    <ligand>
        <name>chorismate</name>
        <dbReference type="ChEBI" id="CHEBI:29748"/>
    </ligand>
</feature>
<dbReference type="InterPro" id="IPR019999">
    <property type="entry name" value="Anth_synth_I-like"/>
</dbReference>
<evidence type="ECO:0000256" key="8">
    <source>
        <dbReference type="PIRSR" id="PIRSR001373-2"/>
    </source>
</evidence>
<accession>A0A368NIU5</accession>
<feature type="binding site" evidence="8">
    <location>
        <position position="507"/>
    </location>
    <ligand>
        <name>Mg(2+)</name>
        <dbReference type="ChEBI" id="CHEBI:18420"/>
    </ligand>
</feature>
<dbReference type="GO" id="GO:0000162">
    <property type="term" value="P:L-tryptophan biosynthetic process"/>
    <property type="evidence" value="ECO:0007669"/>
    <property type="project" value="UniProtKB-UniPathway"/>
</dbReference>
<dbReference type="InterPro" id="IPR015890">
    <property type="entry name" value="Chorismate_C"/>
</dbReference>
<comment type="pathway">
    <text evidence="6">Amino-acid biosynthesis; L-tryptophan biosynthesis; L-tryptophan from chorismate: step 1/5.</text>
</comment>
<dbReference type="InterPro" id="IPR005801">
    <property type="entry name" value="ADC_synthase"/>
</dbReference>
<gene>
    <name evidence="11" type="ORF">DU002_08705</name>
</gene>
<dbReference type="PANTHER" id="PTHR11236:SF49">
    <property type="entry name" value="ANTHRANILATE SYNTHASE COMPONENT 1"/>
    <property type="match status" value="1"/>
</dbReference>
<name>A0A368NIU5_9GAMM</name>
<dbReference type="GO" id="GO:0046872">
    <property type="term" value="F:metal ion binding"/>
    <property type="evidence" value="ECO:0007669"/>
    <property type="project" value="UniProtKB-KW"/>
</dbReference>
<evidence type="ECO:0000256" key="3">
    <source>
        <dbReference type="ARBA" id="ARBA00022842"/>
    </source>
</evidence>
<feature type="binding site" evidence="8">
    <location>
        <position position="370"/>
    </location>
    <ligand>
        <name>Mg(2+)</name>
        <dbReference type="ChEBI" id="CHEBI:18420"/>
    </ligand>
</feature>
<dbReference type="SUPFAM" id="SSF56322">
    <property type="entry name" value="ADC synthase"/>
    <property type="match status" value="1"/>
</dbReference>
<dbReference type="InterPro" id="IPR006805">
    <property type="entry name" value="Anth_synth_I_N"/>
</dbReference>
<dbReference type="Proteomes" id="UP000252558">
    <property type="component" value="Unassembled WGS sequence"/>
</dbReference>
<keyword evidence="4 6" id="KW-0456">Lyase</keyword>
<organism evidence="11 12">
    <name type="scientific">Corallincola holothuriorum</name>
    <dbReference type="NCBI Taxonomy" id="2282215"/>
    <lineage>
        <taxon>Bacteria</taxon>
        <taxon>Pseudomonadati</taxon>
        <taxon>Pseudomonadota</taxon>
        <taxon>Gammaproteobacteria</taxon>
        <taxon>Alteromonadales</taxon>
        <taxon>Psychromonadaceae</taxon>
        <taxon>Corallincola</taxon>
    </lineage>
</organism>
<comment type="cofactor">
    <cofactor evidence="8">
        <name>Mg(2+)</name>
        <dbReference type="ChEBI" id="CHEBI:18420"/>
    </cofactor>
    <text evidence="8">Binds 1 Mg(2+) ion per subunit.</text>
</comment>
<keyword evidence="2 8" id="KW-0479">Metal-binding</keyword>
<dbReference type="Pfam" id="PF04715">
    <property type="entry name" value="Anth_synt_I_N"/>
    <property type="match status" value="1"/>
</dbReference>
<feature type="binding site" evidence="7">
    <location>
        <position position="458"/>
    </location>
    <ligand>
        <name>chorismate</name>
        <dbReference type="ChEBI" id="CHEBI:29748"/>
    </ligand>
</feature>
<dbReference type="NCBIfam" id="TIGR00565">
    <property type="entry name" value="trpE_proteo"/>
    <property type="match status" value="1"/>
</dbReference>
<evidence type="ECO:0000259" key="10">
    <source>
        <dbReference type="Pfam" id="PF04715"/>
    </source>
</evidence>
<evidence type="ECO:0000256" key="2">
    <source>
        <dbReference type="ARBA" id="ARBA00022723"/>
    </source>
</evidence>
<comment type="catalytic activity">
    <reaction evidence="5 6">
        <text>chorismate + L-glutamine = anthranilate + pyruvate + L-glutamate + H(+)</text>
        <dbReference type="Rhea" id="RHEA:21732"/>
        <dbReference type="ChEBI" id="CHEBI:15361"/>
        <dbReference type="ChEBI" id="CHEBI:15378"/>
        <dbReference type="ChEBI" id="CHEBI:16567"/>
        <dbReference type="ChEBI" id="CHEBI:29748"/>
        <dbReference type="ChEBI" id="CHEBI:29985"/>
        <dbReference type="ChEBI" id="CHEBI:58359"/>
        <dbReference type="EC" id="4.1.3.27"/>
    </reaction>
</comment>
<feature type="binding site" evidence="7">
    <location>
        <begin position="300"/>
        <end position="302"/>
    </location>
    <ligand>
        <name>L-tryptophan</name>
        <dbReference type="ChEBI" id="CHEBI:57912"/>
    </ligand>
</feature>
<keyword evidence="6" id="KW-0057">Aromatic amino acid biosynthesis</keyword>
<reference evidence="11 12" key="1">
    <citation type="submission" date="2018-07" db="EMBL/GenBank/DDBJ databases">
        <title>Corallincola holothuriorum sp. nov., a new facultative anaerobe isolated from sea cucumber Apostichopus japonicus.</title>
        <authorList>
            <person name="Xia H."/>
        </authorList>
    </citation>
    <scope>NUCLEOTIDE SEQUENCE [LARGE SCALE GENOMIC DNA]</scope>
    <source>
        <strain evidence="11 12">C4</strain>
    </source>
</reference>
<evidence type="ECO:0000256" key="5">
    <source>
        <dbReference type="ARBA" id="ARBA00047683"/>
    </source>
</evidence>
<feature type="binding site" evidence="7">
    <location>
        <begin position="492"/>
        <end position="494"/>
    </location>
    <ligand>
        <name>chorismate</name>
        <dbReference type="ChEBI" id="CHEBI:29748"/>
    </ligand>
</feature>
<dbReference type="PIRSF" id="PIRSF001373">
    <property type="entry name" value="TrpE"/>
    <property type="match status" value="1"/>
</dbReference>
<dbReference type="GO" id="GO:0004049">
    <property type="term" value="F:anthranilate synthase activity"/>
    <property type="evidence" value="ECO:0007669"/>
    <property type="project" value="UniProtKB-EC"/>
</dbReference>
<feature type="domain" description="Chorismate-utilising enzyme C-terminal" evidence="9">
    <location>
        <begin position="251"/>
        <end position="511"/>
    </location>
</feature>
<dbReference type="UniPathway" id="UPA00035">
    <property type="reaction ID" value="UER00040"/>
</dbReference>
<dbReference type="EC" id="4.1.3.27" evidence="6"/>
<keyword evidence="6 7" id="KW-0822">Tryptophan biosynthesis</keyword>
<evidence type="ECO:0000313" key="12">
    <source>
        <dbReference type="Proteomes" id="UP000252558"/>
    </source>
</evidence>
<dbReference type="RefSeq" id="WP_114337981.1">
    <property type="nucleotide sequence ID" value="NZ_QPID01000004.1"/>
</dbReference>
<evidence type="ECO:0000256" key="7">
    <source>
        <dbReference type="PIRSR" id="PIRSR001373-1"/>
    </source>
</evidence>
<dbReference type="PANTHER" id="PTHR11236">
    <property type="entry name" value="AMINOBENZOATE/ANTHRANILATE SYNTHASE"/>
    <property type="match status" value="1"/>
</dbReference>
<keyword evidence="3 8" id="KW-0460">Magnesium</keyword>
<feature type="domain" description="Anthranilate synthase component I N-terminal" evidence="10">
    <location>
        <begin position="20"/>
        <end position="194"/>
    </location>
</feature>
<sequence length="539" mass="58896">MSHLASGEVEALTTTAPYVADPLALYELLTHHGELKNTVLLESAEIDSKADLKSLLLLDAALKISCSGRQVTLTLLSDNGRNALSTILSALPDSVAVIETDNGAVLNFPEVGEILDEEERLKALSPLEALRAAVNHLKTRNSNDDAIFLAGTFAYDLIASFEPLPDVADGENNCPDYLFYLSETLIVIDHQTQQSEITGCVFGGDGASEQFYLKTRRIESLKEQLTKFNPSQLSSKVAESAAIDVTTDTSDEQFCQQVETLKDNIHCGDIFQVVPSRSFHIACPDSLFAYRELKASNPSPYMFYVNDEEFVLFGASPESALKYEQQDRQVEVYPIAGTRRRGFNPDGSIDADLDSRMELELRLDKKELAEHIMLVDLARNDIARIAKPASRHVAELLKVDRYSHVMHLVSRVVGELREDMDALHAYQACMNMGTLVGAPKIRAAQLIRDTEGKRRGSYGGAVGYINGVGDMNTCIVIRSAFVKNGKATIQAGAGVVFDSQPQAEADETRNKAQAVISAIVSANKQLNQAAKQAEGAAHE</sequence>
<dbReference type="PRINTS" id="PR00095">
    <property type="entry name" value="ANTSNTHASEI"/>
</dbReference>
<comment type="caution">
    <text evidence="11">The sequence shown here is derived from an EMBL/GenBank/DDBJ whole genome shotgun (WGS) entry which is preliminary data.</text>
</comment>
<dbReference type="EMBL" id="QPID01000004">
    <property type="protein sequence ID" value="RCU50492.1"/>
    <property type="molecule type" value="Genomic_DNA"/>
</dbReference>
<dbReference type="InterPro" id="IPR005257">
    <property type="entry name" value="Anth_synth_I_TrpE"/>
</dbReference>
<keyword evidence="6 7" id="KW-0028">Amino-acid biosynthesis</keyword>
<feature type="binding site" evidence="7">
    <location>
        <position position="43"/>
    </location>
    <ligand>
        <name>L-tryptophan</name>
        <dbReference type="ChEBI" id="CHEBI:57912"/>
    </ligand>
</feature>
<proteinExistence type="inferred from homology"/>
<keyword evidence="12" id="KW-1185">Reference proteome</keyword>
<feature type="binding site" evidence="7">
    <location>
        <begin position="337"/>
        <end position="338"/>
    </location>
    <ligand>
        <name>chorismate</name>
        <dbReference type="ChEBI" id="CHEBI:29748"/>
    </ligand>
</feature>
<evidence type="ECO:0000313" key="11">
    <source>
        <dbReference type="EMBL" id="RCU50492.1"/>
    </source>
</evidence>
<evidence type="ECO:0000256" key="4">
    <source>
        <dbReference type="ARBA" id="ARBA00023239"/>
    </source>
</evidence>
<dbReference type="NCBIfam" id="NF010079">
    <property type="entry name" value="PRK13564.1"/>
    <property type="match status" value="1"/>
</dbReference>
<comment type="similarity">
    <text evidence="1 6">Belongs to the anthranilate synthase component I family.</text>
</comment>
<dbReference type="Pfam" id="PF00425">
    <property type="entry name" value="Chorismate_bind"/>
    <property type="match status" value="1"/>
</dbReference>
<dbReference type="Gene3D" id="3.60.120.10">
    <property type="entry name" value="Anthranilate synthase"/>
    <property type="match status" value="1"/>
</dbReference>
<dbReference type="OrthoDB" id="9803598at2"/>
<evidence type="ECO:0000259" key="9">
    <source>
        <dbReference type="Pfam" id="PF00425"/>
    </source>
</evidence>
<protein>
    <recommendedName>
        <fullName evidence="6">Anthranilate synthase component 1</fullName>
        <ecNumber evidence="6">4.1.3.27</ecNumber>
    </recommendedName>
</protein>
<evidence type="ECO:0000256" key="6">
    <source>
        <dbReference type="PIRNR" id="PIRNR001373"/>
    </source>
</evidence>
<evidence type="ECO:0000256" key="1">
    <source>
        <dbReference type="ARBA" id="ARBA00009562"/>
    </source>
</evidence>
<dbReference type="AlphaFoldDB" id="A0A368NIU5"/>